<keyword evidence="3 6" id="KW-0863">Zinc-finger</keyword>
<dbReference type="PROSITE" id="PS51282">
    <property type="entry name" value="DWNN"/>
    <property type="match status" value="1"/>
</dbReference>
<evidence type="ECO:0000313" key="11">
    <source>
        <dbReference type="Proteomes" id="UP001375240"/>
    </source>
</evidence>
<proteinExistence type="predicted"/>
<feature type="compositionally biased region" description="Basic and acidic residues" evidence="7">
    <location>
        <begin position="359"/>
        <end position="376"/>
    </location>
</feature>
<dbReference type="SUPFAM" id="SSF57850">
    <property type="entry name" value="RING/U-box"/>
    <property type="match status" value="1"/>
</dbReference>
<dbReference type="InterPro" id="IPR033489">
    <property type="entry name" value="RBBP6"/>
</dbReference>
<dbReference type="InterPro" id="IPR001878">
    <property type="entry name" value="Znf_CCHC"/>
</dbReference>
<dbReference type="Pfam" id="PF13696">
    <property type="entry name" value="zf-CCHC_2"/>
    <property type="match status" value="1"/>
</dbReference>
<evidence type="ECO:0000256" key="6">
    <source>
        <dbReference type="PROSITE-ProRule" id="PRU00047"/>
    </source>
</evidence>
<dbReference type="PANTHER" id="PTHR15439">
    <property type="entry name" value="RETINOBLASTOMA-BINDING PROTEIN 6"/>
    <property type="match status" value="1"/>
</dbReference>
<keyword evidence="2" id="KW-0479">Metal-binding</keyword>
<feature type="domain" description="DWNN" evidence="9">
    <location>
        <begin position="5"/>
        <end position="78"/>
    </location>
</feature>
<dbReference type="FunFam" id="4.10.60.10:FF:000005">
    <property type="entry name" value="E3 ubiquitin-protein ligase RBBP6"/>
    <property type="match status" value="1"/>
</dbReference>
<feature type="compositionally biased region" description="Low complexity" evidence="7">
    <location>
        <begin position="112"/>
        <end position="131"/>
    </location>
</feature>
<accession>A0AAV9VCV8</accession>
<evidence type="ECO:0000256" key="5">
    <source>
        <dbReference type="ARBA" id="ARBA00023242"/>
    </source>
</evidence>
<keyword evidence="11" id="KW-1185">Reference proteome</keyword>
<dbReference type="InterPro" id="IPR013083">
    <property type="entry name" value="Znf_RING/FYVE/PHD"/>
</dbReference>
<sequence>MSSSIFFKFKSQKEPTRLPFDGTAISVFDAKRDIIAIHKLGDGTDFDLAIYNEENNEEYVDDTIMIPRGTAITARRLPPVKPGRGTAQRYVTGKMPAVGLSAGRIEKKAHPTHASTASKPAAPPAASGLATEGQTEEERIAAMFQASSEQWNQTQEQMANARPVFGQGGFKKKNAPAPNHPPPTGYVCYRCGEKGHWIQQCPTNADPNFDGRPRVKRTTGIPKSFLKTVDKPVITDDDDGKPVSVMVNAEGEYVVAEPDRASWELYQQKTKAAGLTGEAAAEAKLLEERGLVCPIDNKLFKDAVKTPCCKKTYCDDCIQNALVESDLVCPNCDTKEVLLDRLIPDAETREKVKEYLDSKKAAADEKDGGKNSKELSKSPAPAGASAGALSNAVVVKTEPGVKKESGTPKLEATKPVDGATTSSAKKRSAEDDGTSMKRIASDTSNDSGSKRLKSNPLSPAQQHLHTNTGNSPALQSIGLAVVGGSQNTPPNGMGYPQNGFMNGNGNMNMNGFDFNNMGGGGMSMGNNGGNMGFNGNNGGMSNMNAMNMNMANGGMGMGMGNMNAMNMNGGGGGGMMPNNMGYNNNNMNMNMNNMNNMNGMSMGMMNANGGGYNNTNGNMMPYGNMNGGGGGGGYNNMNNGMMNNNGYYNNGNNGYNSQPQQQFNNQNQGQWNMGQQRNMGMMNNGGGGGGQNMGMGMGMNGNMNMNMNNAGMNMNMGGGGGGGMMNQNHQGWNAGNNNGGGYQTRKIFSEPFPNDEDSPYMRKPVNPYRHMRPKRVRPSDYTAVGGGVTD</sequence>
<dbReference type="AlphaFoldDB" id="A0AAV9VCV8"/>
<comment type="caution">
    <text evidence="10">The sequence shown here is derived from an EMBL/GenBank/DDBJ whole genome shotgun (WGS) entry which is preliminary data.</text>
</comment>
<dbReference type="GO" id="GO:0016567">
    <property type="term" value="P:protein ubiquitination"/>
    <property type="evidence" value="ECO:0007669"/>
    <property type="project" value="InterPro"/>
</dbReference>
<evidence type="ECO:0000256" key="4">
    <source>
        <dbReference type="ARBA" id="ARBA00022833"/>
    </source>
</evidence>
<evidence type="ECO:0000256" key="1">
    <source>
        <dbReference type="ARBA" id="ARBA00004123"/>
    </source>
</evidence>
<feature type="region of interest" description="Disordered" evidence="7">
    <location>
        <begin position="751"/>
        <end position="790"/>
    </location>
</feature>
<feature type="domain" description="CCHC-type" evidence="8">
    <location>
        <begin position="188"/>
        <end position="202"/>
    </location>
</feature>
<dbReference type="SMART" id="SM00343">
    <property type="entry name" value="ZnF_C2HC"/>
    <property type="match status" value="1"/>
</dbReference>
<dbReference type="GO" id="GO:0061630">
    <property type="term" value="F:ubiquitin protein ligase activity"/>
    <property type="evidence" value="ECO:0007669"/>
    <property type="project" value="InterPro"/>
</dbReference>
<dbReference type="CDD" id="cd16620">
    <property type="entry name" value="vRING-HC-C4C4_RBBP6"/>
    <property type="match status" value="1"/>
</dbReference>
<dbReference type="GO" id="GO:0008270">
    <property type="term" value="F:zinc ion binding"/>
    <property type="evidence" value="ECO:0007669"/>
    <property type="project" value="UniProtKB-KW"/>
</dbReference>
<dbReference type="SUPFAM" id="SSF57756">
    <property type="entry name" value="Retrovirus zinc finger-like domains"/>
    <property type="match status" value="1"/>
</dbReference>
<evidence type="ECO:0000256" key="2">
    <source>
        <dbReference type="ARBA" id="ARBA00022723"/>
    </source>
</evidence>
<dbReference type="Gene3D" id="4.10.60.10">
    <property type="entry name" value="Zinc finger, CCHC-type"/>
    <property type="match status" value="1"/>
</dbReference>
<dbReference type="Gene3D" id="3.10.20.90">
    <property type="entry name" value="Phosphatidylinositol 3-kinase Catalytic Subunit, Chain A, domain 1"/>
    <property type="match status" value="1"/>
</dbReference>
<evidence type="ECO:0000259" key="9">
    <source>
        <dbReference type="PROSITE" id="PS51282"/>
    </source>
</evidence>
<gene>
    <name evidence="10" type="primary">RBBP6</name>
    <name evidence="10" type="ORF">TWF696_000947</name>
</gene>
<dbReference type="InterPro" id="IPR036875">
    <property type="entry name" value="Znf_CCHC_sf"/>
</dbReference>
<feature type="region of interest" description="Disordered" evidence="7">
    <location>
        <begin position="359"/>
        <end position="472"/>
    </location>
</feature>
<dbReference type="EMBL" id="JAVHNQ010000001">
    <property type="protein sequence ID" value="KAK6359810.1"/>
    <property type="molecule type" value="Genomic_DNA"/>
</dbReference>
<keyword evidence="4" id="KW-0862">Zinc</keyword>
<reference evidence="10 11" key="1">
    <citation type="submission" date="2019-10" db="EMBL/GenBank/DDBJ databases">
        <authorList>
            <person name="Palmer J.M."/>
        </authorList>
    </citation>
    <scope>NUCLEOTIDE SEQUENCE [LARGE SCALE GENOMIC DNA]</scope>
    <source>
        <strain evidence="10 11">TWF696</strain>
    </source>
</reference>
<dbReference type="Proteomes" id="UP001375240">
    <property type="component" value="Unassembled WGS sequence"/>
</dbReference>
<dbReference type="InterPro" id="IPR025829">
    <property type="entry name" value="Zn_knuckle_CX2CX3GHX4C"/>
</dbReference>
<evidence type="ECO:0000259" key="8">
    <source>
        <dbReference type="PROSITE" id="PS50158"/>
    </source>
</evidence>
<dbReference type="PANTHER" id="PTHR15439:SF0">
    <property type="entry name" value="CELL DIVISION CYCLE AND APOPTOSIS REGULATOR PROTEIN 1-RELATED"/>
    <property type="match status" value="1"/>
</dbReference>
<dbReference type="Gene3D" id="3.30.40.10">
    <property type="entry name" value="Zinc/RING finger domain, C3HC4 (zinc finger)"/>
    <property type="match status" value="1"/>
</dbReference>
<name>A0AAV9VCV8_9PEZI</name>
<feature type="compositionally biased region" description="Low complexity" evidence="7">
    <location>
        <begin position="378"/>
        <end position="388"/>
    </location>
</feature>
<dbReference type="Pfam" id="PF08783">
    <property type="entry name" value="DWNN"/>
    <property type="match status" value="1"/>
</dbReference>
<evidence type="ECO:0000313" key="10">
    <source>
        <dbReference type="EMBL" id="KAK6359810.1"/>
    </source>
</evidence>
<dbReference type="GO" id="GO:0005634">
    <property type="term" value="C:nucleus"/>
    <property type="evidence" value="ECO:0007669"/>
    <property type="project" value="UniProtKB-SubCell"/>
</dbReference>
<protein>
    <submittedName>
        <fullName evidence="10">E3 ubiquitin-protein ligase rbbp6</fullName>
    </submittedName>
</protein>
<dbReference type="InterPro" id="IPR014891">
    <property type="entry name" value="DWNN_domain"/>
</dbReference>
<keyword evidence="5" id="KW-0539">Nucleus</keyword>
<evidence type="ECO:0000256" key="7">
    <source>
        <dbReference type="SAM" id="MobiDB-lite"/>
    </source>
</evidence>
<dbReference type="SMART" id="SM01180">
    <property type="entry name" value="DWNN"/>
    <property type="match status" value="1"/>
</dbReference>
<evidence type="ECO:0000256" key="3">
    <source>
        <dbReference type="ARBA" id="ARBA00022771"/>
    </source>
</evidence>
<dbReference type="GO" id="GO:0006511">
    <property type="term" value="P:ubiquitin-dependent protein catabolic process"/>
    <property type="evidence" value="ECO:0007669"/>
    <property type="project" value="TreeGrafter"/>
</dbReference>
<dbReference type="PROSITE" id="PS50158">
    <property type="entry name" value="ZF_CCHC"/>
    <property type="match status" value="1"/>
</dbReference>
<feature type="region of interest" description="Disordered" evidence="7">
    <location>
        <begin position="108"/>
        <end position="135"/>
    </location>
</feature>
<dbReference type="GO" id="GO:0003676">
    <property type="term" value="F:nucleic acid binding"/>
    <property type="evidence" value="ECO:0007669"/>
    <property type="project" value="InterPro"/>
</dbReference>
<dbReference type="GO" id="GO:0006397">
    <property type="term" value="P:mRNA processing"/>
    <property type="evidence" value="ECO:0007669"/>
    <property type="project" value="InterPro"/>
</dbReference>
<organism evidence="10 11">
    <name type="scientific">Orbilia brochopaga</name>
    <dbReference type="NCBI Taxonomy" id="3140254"/>
    <lineage>
        <taxon>Eukaryota</taxon>
        <taxon>Fungi</taxon>
        <taxon>Dikarya</taxon>
        <taxon>Ascomycota</taxon>
        <taxon>Pezizomycotina</taxon>
        <taxon>Orbiliomycetes</taxon>
        <taxon>Orbiliales</taxon>
        <taxon>Orbiliaceae</taxon>
        <taxon>Orbilia</taxon>
    </lineage>
</organism>
<feature type="compositionally biased region" description="Polar residues" evidence="7">
    <location>
        <begin position="455"/>
        <end position="472"/>
    </location>
</feature>
<comment type="subcellular location">
    <subcellularLocation>
        <location evidence="1">Nucleus</location>
    </subcellularLocation>
</comment>
<feature type="compositionally biased region" description="Basic and acidic residues" evidence="7">
    <location>
        <begin position="399"/>
        <end position="414"/>
    </location>
</feature>